<dbReference type="InterPro" id="IPR018062">
    <property type="entry name" value="HTH_AraC-typ_CS"/>
</dbReference>
<dbReference type="PANTHER" id="PTHR43280:SF28">
    <property type="entry name" value="HTH-TYPE TRANSCRIPTIONAL ACTIVATOR RHAS"/>
    <property type="match status" value="1"/>
</dbReference>
<evidence type="ECO:0000256" key="2">
    <source>
        <dbReference type="ARBA" id="ARBA00023125"/>
    </source>
</evidence>
<dbReference type="InterPro" id="IPR009057">
    <property type="entry name" value="Homeodomain-like_sf"/>
</dbReference>
<dbReference type="Pfam" id="PF12833">
    <property type="entry name" value="HTH_18"/>
    <property type="match status" value="1"/>
</dbReference>
<reference evidence="7 8" key="1">
    <citation type="submission" date="2023-07" db="EMBL/GenBank/DDBJ databases">
        <title>Genomic Encyclopedia of Type Strains, Phase IV (KMG-IV): sequencing the most valuable type-strain genomes for metagenomic binning, comparative biology and taxonomic classification.</title>
        <authorList>
            <person name="Goeker M."/>
        </authorList>
    </citation>
    <scope>NUCLEOTIDE SEQUENCE [LARGE SCALE GENOMIC DNA]</scope>
    <source>
        <strain evidence="7 8">DSM 22170</strain>
    </source>
</reference>
<dbReference type="InterPro" id="IPR011006">
    <property type="entry name" value="CheY-like_superfamily"/>
</dbReference>
<dbReference type="PROSITE" id="PS01124">
    <property type="entry name" value="HTH_ARAC_FAMILY_2"/>
    <property type="match status" value="1"/>
</dbReference>
<dbReference type="SUPFAM" id="SSF52172">
    <property type="entry name" value="CheY-like"/>
    <property type="match status" value="1"/>
</dbReference>
<organism evidence="7 8">
    <name type="scientific">Paenibacillus hunanensis</name>
    <dbReference type="NCBI Taxonomy" id="539262"/>
    <lineage>
        <taxon>Bacteria</taxon>
        <taxon>Bacillati</taxon>
        <taxon>Bacillota</taxon>
        <taxon>Bacilli</taxon>
        <taxon>Bacillales</taxon>
        <taxon>Paenibacillaceae</taxon>
        <taxon>Paenibacillus</taxon>
    </lineage>
</organism>
<evidence type="ECO:0000313" key="7">
    <source>
        <dbReference type="EMBL" id="MDR6244895.1"/>
    </source>
</evidence>
<evidence type="ECO:0000259" key="6">
    <source>
        <dbReference type="PROSITE" id="PS50110"/>
    </source>
</evidence>
<sequence>MKELCKILIVDDEVLVRQGIKHYLVWEQYGFQIVGEASNGREALELIAELRPHIVITDIVMPVMDGEEFTRILKQSYPEIEIIVLSSYGEFNYVRSTFQNGVADYILKPKLETQELLQVLQNTARRIPAIQYDEETGSEQITVDHILEKWIAGFEADAEPALLKEHFPYPSFYLVGVQPRLSSLGGGEQLIQQKSSHIATTSARLAEVLEQAGLPLAFRPVAADPQIVVFVLNLSTIHYDETVELLRQLAQHMLRETNTAQLAWALSERFDQMEQIGEVYQQLLKLLDYRFYFPDHALIIGSELPAPAEVRGSFNLKEFTEELRRDNFNTAFAALREYVQTLSANYLATPFELKSFLGNIIFNIITLLGNQDYDVRQLDEEKYDYFREINDALDVRQTTALLNSFLQKVDARIAERSGQSQGTTNMKMLLEYIEEHYAEPLSLTGLGQHFHFNPSYLSSYFTTHNKEGFSEHLNKIRVQKAAEMLKDDRYSISEISDRVGYSDHSYFTKVFKKWTGLSPSQYRRQHAR</sequence>
<keyword evidence="4" id="KW-0597">Phosphoprotein</keyword>
<evidence type="ECO:0000256" key="4">
    <source>
        <dbReference type="PROSITE-ProRule" id="PRU00169"/>
    </source>
</evidence>
<dbReference type="SMART" id="SM00342">
    <property type="entry name" value="HTH_ARAC"/>
    <property type="match status" value="1"/>
</dbReference>
<comment type="caution">
    <text evidence="7">The sequence shown here is derived from an EMBL/GenBank/DDBJ whole genome shotgun (WGS) entry which is preliminary data.</text>
</comment>
<evidence type="ECO:0000256" key="3">
    <source>
        <dbReference type="ARBA" id="ARBA00023163"/>
    </source>
</evidence>
<dbReference type="Proteomes" id="UP001185028">
    <property type="component" value="Unassembled WGS sequence"/>
</dbReference>
<dbReference type="InterPro" id="IPR001789">
    <property type="entry name" value="Sig_transdc_resp-reg_receiver"/>
</dbReference>
<dbReference type="SUPFAM" id="SSF46689">
    <property type="entry name" value="Homeodomain-like"/>
    <property type="match status" value="1"/>
</dbReference>
<dbReference type="Pfam" id="PF00072">
    <property type="entry name" value="Response_reg"/>
    <property type="match status" value="1"/>
</dbReference>
<evidence type="ECO:0000259" key="5">
    <source>
        <dbReference type="PROSITE" id="PS01124"/>
    </source>
</evidence>
<dbReference type="PROSITE" id="PS50110">
    <property type="entry name" value="RESPONSE_REGULATORY"/>
    <property type="match status" value="1"/>
</dbReference>
<dbReference type="PRINTS" id="PR00032">
    <property type="entry name" value="HTHARAC"/>
</dbReference>
<keyword evidence="8" id="KW-1185">Reference proteome</keyword>
<protein>
    <submittedName>
        <fullName evidence="7">Two-component system response regulator YesN</fullName>
    </submittedName>
</protein>
<dbReference type="InterPro" id="IPR018060">
    <property type="entry name" value="HTH_AraC"/>
</dbReference>
<feature type="domain" description="HTH araC/xylS-type" evidence="5">
    <location>
        <begin position="427"/>
        <end position="525"/>
    </location>
</feature>
<dbReference type="Gene3D" id="3.40.50.2300">
    <property type="match status" value="1"/>
</dbReference>
<keyword evidence="1" id="KW-0805">Transcription regulation</keyword>
<dbReference type="SMART" id="SM00448">
    <property type="entry name" value="REC"/>
    <property type="match status" value="1"/>
</dbReference>
<accession>A0ABU1J0V3</accession>
<dbReference type="InterPro" id="IPR020449">
    <property type="entry name" value="Tscrpt_reg_AraC-type_HTH"/>
</dbReference>
<evidence type="ECO:0000256" key="1">
    <source>
        <dbReference type="ARBA" id="ARBA00023015"/>
    </source>
</evidence>
<name>A0ABU1J0V3_9BACL</name>
<dbReference type="PANTHER" id="PTHR43280">
    <property type="entry name" value="ARAC-FAMILY TRANSCRIPTIONAL REGULATOR"/>
    <property type="match status" value="1"/>
</dbReference>
<keyword evidence="2" id="KW-0238">DNA-binding</keyword>
<dbReference type="PROSITE" id="PS00041">
    <property type="entry name" value="HTH_ARAC_FAMILY_1"/>
    <property type="match status" value="1"/>
</dbReference>
<dbReference type="CDD" id="cd17536">
    <property type="entry name" value="REC_YesN-like"/>
    <property type="match status" value="1"/>
</dbReference>
<feature type="modified residue" description="4-aspartylphosphate" evidence="4">
    <location>
        <position position="58"/>
    </location>
</feature>
<gene>
    <name evidence="7" type="ORF">JOC58_002792</name>
</gene>
<proteinExistence type="predicted"/>
<dbReference type="Gene3D" id="1.10.10.60">
    <property type="entry name" value="Homeodomain-like"/>
    <property type="match status" value="2"/>
</dbReference>
<feature type="domain" description="Response regulatory" evidence="6">
    <location>
        <begin position="6"/>
        <end position="123"/>
    </location>
</feature>
<dbReference type="RefSeq" id="WP_188774514.1">
    <property type="nucleotide sequence ID" value="NZ_BMMB01000002.1"/>
</dbReference>
<keyword evidence="3" id="KW-0804">Transcription</keyword>
<evidence type="ECO:0000313" key="8">
    <source>
        <dbReference type="Proteomes" id="UP001185028"/>
    </source>
</evidence>
<dbReference type="EMBL" id="JAVDQH010000010">
    <property type="protein sequence ID" value="MDR6244895.1"/>
    <property type="molecule type" value="Genomic_DNA"/>
</dbReference>